<evidence type="ECO:0000256" key="3">
    <source>
        <dbReference type="ARBA" id="ARBA00023163"/>
    </source>
</evidence>
<feature type="domain" description="HTH araC/xylS-type" evidence="4">
    <location>
        <begin position="185"/>
        <end position="283"/>
    </location>
</feature>
<evidence type="ECO:0000256" key="1">
    <source>
        <dbReference type="ARBA" id="ARBA00023015"/>
    </source>
</evidence>
<dbReference type="InterPro" id="IPR013096">
    <property type="entry name" value="Cupin_2"/>
</dbReference>
<dbReference type="GO" id="GO:0003700">
    <property type="term" value="F:DNA-binding transcription factor activity"/>
    <property type="evidence" value="ECO:0007669"/>
    <property type="project" value="InterPro"/>
</dbReference>
<dbReference type="SUPFAM" id="SSF51182">
    <property type="entry name" value="RmlC-like cupins"/>
    <property type="match status" value="1"/>
</dbReference>
<dbReference type="InterPro" id="IPR011051">
    <property type="entry name" value="RmlC_Cupin_sf"/>
</dbReference>
<keyword evidence="6" id="KW-1185">Reference proteome</keyword>
<keyword evidence="2" id="KW-0238">DNA-binding</keyword>
<dbReference type="CDD" id="cd06976">
    <property type="entry name" value="cupin_MtlR-like_N"/>
    <property type="match status" value="1"/>
</dbReference>
<dbReference type="Proteomes" id="UP000198748">
    <property type="component" value="Unassembled WGS sequence"/>
</dbReference>
<sequence length="295" mass="33538">MVKPTLEPLSCQSENTLLVRIFEQDEFHSPYHFHPEIELTAILKGEGNRFVGNNMSAYGTNDLVLIGPNLPHCWKNTSRGETINARSVVVQFDKSLFGDGFFEKHQAWHIVHLLLTSQQGIHFSGPENQQVIDHMLDMASAGTPYKKLILLLEVLDILAASQNRTLLNDELVVSSAALHHYHRLNAVQGFIIDNFRTKVTLQEIAGLARMSTNAFCKYYKKTTGRTATEAVMAYRLKYARQQLLSTNKTVAEICFDSGFTDMAFFYKTFRAHMGRSPGNYRKEYIKNLNPDEPTF</sequence>
<dbReference type="InterPro" id="IPR018060">
    <property type="entry name" value="HTH_AraC"/>
</dbReference>
<dbReference type="PROSITE" id="PS01124">
    <property type="entry name" value="HTH_ARAC_FAMILY_2"/>
    <property type="match status" value="1"/>
</dbReference>
<evidence type="ECO:0000313" key="5">
    <source>
        <dbReference type="EMBL" id="SDD55344.1"/>
    </source>
</evidence>
<evidence type="ECO:0000259" key="4">
    <source>
        <dbReference type="PROSITE" id="PS01124"/>
    </source>
</evidence>
<evidence type="ECO:0000313" key="6">
    <source>
        <dbReference type="Proteomes" id="UP000198748"/>
    </source>
</evidence>
<accession>A0A1G6VP93</accession>
<keyword evidence="3" id="KW-0804">Transcription</keyword>
<dbReference type="PROSITE" id="PS00041">
    <property type="entry name" value="HTH_ARAC_FAMILY_1"/>
    <property type="match status" value="1"/>
</dbReference>
<dbReference type="Pfam" id="PF12833">
    <property type="entry name" value="HTH_18"/>
    <property type="match status" value="1"/>
</dbReference>
<dbReference type="SMART" id="SM00342">
    <property type="entry name" value="HTH_ARAC"/>
    <property type="match status" value="1"/>
</dbReference>
<dbReference type="SUPFAM" id="SSF46689">
    <property type="entry name" value="Homeodomain-like"/>
    <property type="match status" value="2"/>
</dbReference>
<dbReference type="Pfam" id="PF07883">
    <property type="entry name" value="Cupin_2"/>
    <property type="match status" value="1"/>
</dbReference>
<dbReference type="STRING" id="659014.SAMN04487996_101303"/>
<keyword evidence="1" id="KW-0805">Transcription regulation</keyword>
<evidence type="ECO:0000256" key="2">
    <source>
        <dbReference type="ARBA" id="ARBA00023125"/>
    </source>
</evidence>
<dbReference type="PANTHER" id="PTHR43280">
    <property type="entry name" value="ARAC-FAMILY TRANSCRIPTIONAL REGULATOR"/>
    <property type="match status" value="1"/>
</dbReference>
<dbReference type="PANTHER" id="PTHR43280:SF27">
    <property type="entry name" value="TRANSCRIPTIONAL REGULATOR MTLR"/>
    <property type="match status" value="1"/>
</dbReference>
<dbReference type="Gene3D" id="2.60.120.10">
    <property type="entry name" value="Jelly Rolls"/>
    <property type="match status" value="1"/>
</dbReference>
<gene>
    <name evidence="5" type="ORF">SAMN04487996_101303</name>
</gene>
<proteinExistence type="predicted"/>
<dbReference type="InterPro" id="IPR018062">
    <property type="entry name" value="HTH_AraC-typ_CS"/>
</dbReference>
<dbReference type="EMBL" id="FNAN01000001">
    <property type="protein sequence ID" value="SDD55344.1"/>
    <property type="molecule type" value="Genomic_DNA"/>
</dbReference>
<dbReference type="GO" id="GO:0043565">
    <property type="term" value="F:sequence-specific DNA binding"/>
    <property type="evidence" value="ECO:0007669"/>
    <property type="project" value="InterPro"/>
</dbReference>
<reference evidence="6" key="1">
    <citation type="submission" date="2016-10" db="EMBL/GenBank/DDBJ databases">
        <authorList>
            <person name="Varghese N."/>
            <person name="Submissions S."/>
        </authorList>
    </citation>
    <scope>NUCLEOTIDE SEQUENCE [LARGE SCALE GENOMIC DNA]</scope>
    <source>
        <strain evidence="6">DSM 25329</strain>
    </source>
</reference>
<protein>
    <submittedName>
        <fullName evidence="5">Cupin domain-containing protein</fullName>
    </submittedName>
</protein>
<dbReference type="Gene3D" id="1.10.10.60">
    <property type="entry name" value="Homeodomain-like"/>
    <property type="match status" value="2"/>
</dbReference>
<dbReference type="AlphaFoldDB" id="A0A1G6VP93"/>
<name>A0A1G6VP93_9BACT</name>
<organism evidence="5 6">
    <name type="scientific">Dyadobacter soli</name>
    <dbReference type="NCBI Taxonomy" id="659014"/>
    <lineage>
        <taxon>Bacteria</taxon>
        <taxon>Pseudomonadati</taxon>
        <taxon>Bacteroidota</taxon>
        <taxon>Cytophagia</taxon>
        <taxon>Cytophagales</taxon>
        <taxon>Spirosomataceae</taxon>
        <taxon>Dyadobacter</taxon>
    </lineage>
</organism>
<dbReference type="InterPro" id="IPR009057">
    <property type="entry name" value="Homeodomain-like_sf"/>
</dbReference>
<dbReference type="InterPro" id="IPR014710">
    <property type="entry name" value="RmlC-like_jellyroll"/>
</dbReference>